<evidence type="ECO:0000313" key="3">
    <source>
        <dbReference type="Proteomes" id="UP000321934"/>
    </source>
</evidence>
<gene>
    <name evidence="2" type="ORF">Deia_00136</name>
</gene>
<dbReference type="AlphaFoldDB" id="A0A5B8XG58"/>
<sequence length="372" mass="43250">MLFYLSKKVKKNTSMTDENSNNKFGSFFEIEQIPNSRGLLEFVRWIDEGSIELSPDFQREYVWHKQKASLLIESFLRNIPVPSIFMYINEDNKRCVIDGKQRLETIRRFVKGVWDESKSEIFALDFPDHKEDLNPRQGKTYETLDEEDKKRFNDAYLNAITIRTPNTNKDKDAISIYYIFERLNTGGVTLTPSEIRLAIWNKSELLKSIKDLSNTDIWKKSIKISPKKEKENKSYPDHERAESLLKIISLSHSLTEYKAPMKDFLTSFLRKVDKEQIDFTAQIEALQSIMKDEAIQEFLKQYLGKKNIIVETVYTAVLIAKNKNITYTMSAEDVSIFEDDAFTKQGGTAQGGVVKRRIKKVYDVITGQELEL</sequence>
<protein>
    <submittedName>
        <fullName evidence="2">Phage protein</fullName>
    </submittedName>
</protein>
<proteinExistence type="predicted"/>
<dbReference type="Pfam" id="PF03235">
    <property type="entry name" value="GmrSD_N"/>
    <property type="match status" value="1"/>
</dbReference>
<dbReference type="PANTHER" id="PTHR39639">
    <property type="entry name" value="CHROMOSOME 16, WHOLE GENOME SHOTGUN SEQUENCE"/>
    <property type="match status" value="1"/>
</dbReference>
<feature type="domain" description="GmrSD restriction endonucleases N-terminal" evidence="1">
    <location>
        <begin position="53"/>
        <end position="199"/>
    </location>
</feature>
<name>A0A5B8XG58_9RICK</name>
<reference evidence="2 3" key="1">
    <citation type="journal article" date="2019" name="ISME J.">
        <title>Deianiraea, an extracellular bacterium associated with the ciliate Paramecium, suggests an alternative scenario for the evolution of Rickettsiales.</title>
        <authorList>
            <person name="Castelli M."/>
            <person name="Sabaneyeva E."/>
            <person name="Lanzoni O."/>
            <person name="Lebedeva N."/>
            <person name="Floriano A.M."/>
            <person name="Gaiarsa S."/>
            <person name="Benken K."/>
            <person name="Modeo L."/>
            <person name="Bandi C."/>
            <person name="Potekhin A."/>
            <person name="Sassera D."/>
            <person name="Petroni G."/>
        </authorList>
    </citation>
    <scope>NUCLEOTIDE SEQUENCE [LARGE SCALE GENOMIC DNA]</scope>
    <source>
        <strain evidence="2">CyL4-1</strain>
    </source>
</reference>
<dbReference type="EMBL" id="CP029077">
    <property type="protein sequence ID" value="QED22947.1"/>
    <property type="molecule type" value="Genomic_DNA"/>
</dbReference>
<accession>A0A5B8XG58</accession>
<dbReference type="PANTHER" id="PTHR39639:SF1">
    <property type="entry name" value="DUF262 DOMAIN-CONTAINING PROTEIN"/>
    <property type="match status" value="1"/>
</dbReference>
<organism evidence="2 3">
    <name type="scientific">Candidatus Deianiraea vastatrix</name>
    <dbReference type="NCBI Taxonomy" id="2163644"/>
    <lineage>
        <taxon>Bacteria</taxon>
        <taxon>Pseudomonadati</taxon>
        <taxon>Pseudomonadota</taxon>
        <taxon>Alphaproteobacteria</taxon>
        <taxon>Rickettsiales</taxon>
        <taxon>Candidatus Deianiraeaceae</taxon>
        <taxon>Candidatus Deianiraea</taxon>
    </lineage>
</organism>
<keyword evidence="3" id="KW-1185">Reference proteome</keyword>
<evidence type="ECO:0000313" key="2">
    <source>
        <dbReference type="EMBL" id="QED22947.1"/>
    </source>
</evidence>
<dbReference type="Proteomes" id="UP000321934">
    <property type="component" value="Chromosome"/>
</dbReference>
<evidence type="ECO:0000259" key="1">
    <source>
        <dbReference type="Pfam" id="PF03235"/>
    </source>
</evidence>
<dbReference type="InterPro" id="IPR004919">
    <property type="entry name" value="GmrSD_N"/>
</dbReference>